<dbReference type="InterPro" id="IPR011831">
    <property type="entry name" value="ADP-Glc_PPase"/>
</dbReference>
<evidence type="ECO:0000259" key="3">
    <source>
        <dbReference type="Pfam" id="PF00483"/>
    </source>
</evidence>
<dbReference type="KEGG" id="ruj:E5Z56_07105"/>
<keyword evidence="5" id="KW-0808">Transferase</keyword>
<dbReference type="InterPro" id="IPR029044">
    <property type="entry name" value="Nucleotide-diphossugar_trans"/>
</dbReference>
<dbReference type="Gene3D" id="3.90.550.10">
    <property type="entry name" value="Spore Coat Polysaccharide Biosynthesis Protein SpsA, Chain A"/>
    <property type="match status" value="1"/>
</dbReference>
<name>A0A4P8XYJ8_9FIRM</name>
<dbReference type="NCBIfam" id="TIGR02092">
    <property type="entry name" value="glgD"/>
    <property type="match status" value="1"/>
</dbReference>
<evidence type="ECO:0000256" key="1">
    <source>
        <dbReference type="ARBA" id="ARBA00010443"/>
    </source>
</evidence>
<dbReference type="SUPFAM" id="SSF53448">
    <property type="entry name" value="Nucleotide-diphospho-sugar transferases"/>
    <property type="match status" value="1"/>
</dbReference>
<gene>
    <name evidence="5" type="primary">glgD</name>
    <name evidence="5" type="ORF">E5Z56_07105</name>
</gene>
<dbReference type="SUPFAM" id="SSF51161">
    <property type="entry name" value="Trimeric LpxA-like enzymes"/>
    <property type="match status" value="1"/>
</dbReference>
<keyword evidence="5" id="KW-0548">Nucleotidyltransferase</keyword>
<evidence type="ECO:0000256" key="2">
    <source>
        <dbReference type="ARBA" id="ARBA00023056"/>
    </source>
</evidence>
<feature type="domain" description="Glucose-1-phosphate adenylyltransferase/Bifunctional protein GlmU-like C-terminal hexapeptide" evidence="4">
    <location>
        <begin position="286"/>
        <end position="353"/>
    </location>
</feature>
<dbReference type="GO" id="GO:0008878">
    <property type="term" value="F:glucose-1-phosphate adenylyltransferase activity"/>
    <property type="evidence" value="ECO:0007669"/>
    <property type="project" value="UniProtKB-EC"/>
</dbReference>
<dbReference type="CDD" id="cd04651">
    <property type="entry name" value="LbH_G1P_AT_C"/>
    <property type="match status" value="1"/>
</dbReference>
<dbReference type="GO" id="GO:0005978">
    <property type="term" value="P:glycogen biosynthetic process"/>
    <property type="evidence" value="ECO:0007669"/>
    <property type="project" value="UniProtKB-KW"/>
</dbReference>
<evidence type="ECO:0000259" key="4">
    <source>
        <dbReference type="Pfam" id="PF24894"/>
    </source>
</evidence>
<dbReference type="InterPro" id="IPR011004">
    <property type="entry name" value="Trimer_LpxA-like_sf"/>
</dbReference>
<sequence length="371" mass="41568">MNRSNNVLGLIFSNTNEGCISQLTNKRTMASVPFGGKYRLIDFPLSNMSNAGINNVGIVASSHYFSLMDHVGNGNAWDLSKRKSGLTILPPFSGKSFDNVLETLDSLHGYIEHGSEQEVLICSTNFIANIDYQKMYYQHTQTGADVTFCYQYQDINNNKSYPMVAEIDDDKRIKKLQINPPVTGECNLISGSILIKKDLLMSIVKQCVSTNNIDYRKLFLNFDLEKYKVCGYEHKGFLKTICSMQDYYNISMDLMNPEVRADLFNPERPIYTKVRDDRPSRYGFDCSVKGSLIAQGCIINGEVENCIISKGVYIGQNTKVKNSIIMQDSVIGDNATINNVIIDKDCNIAEGEQLMGAPNYPVYIEKGSVIS</sequence>
<dbReference type="Pfam" id="PF00483">
    <property type="entry name" value="NTP_transferase"/>
    <property type="match status" value="1"/>
</dbReference>
<accession>A0A4P8XYJ8</accession>
<dbReference type="AlphaFoldDB" id="A0A4P8XYJ8"/>
<dbReference type="Proteomes" id="UP000301475">
    <property type="component" value="Chromosome"/>
</dbReference>
<dbReference type="InterPro" id="IPR056818">
    <property type="entry name" value="GlmU/GlgC-like_hexapep"/>
</dbReference>
<dbReference type="EC" id="2.7.7.27" evidence="5"/>
<feature type="domain" description="Nucleotidyl transferase" evidence="3">
    <location>
        <begin position="23"/>
        <end position="177"/>
    </location>
</feature>
<dbReference type="EMBL" id="CP039381">
    <property type="protein sequence ID" value="QCT07140.1"/>
    <property type="molecule type" value="Genomic_DNA"/>
</dbReference>
<protein>
    <submittedName>
        <fullName evidence="5">Glucose-1-phosphate adenylyltransferase subunit GlgD</fullName>
        <ecNumber evidence="5">2.7.7.27</ecNumber>
    </submittedName>
</protein>
<keyword evidence="6" id="KW-1185">Reference proteome</keyword>
<reference evidence="5 6" key="1">
    <citation type="submission" date="2019-04" db="EMBL/GenBank/DDBJ databases">
        <authorList>
            <person name="Embree M."/>
            <person name="Gaffney J.R."/>
        </authorList>
    </citation>
    <scope>NUCLEOTIDE SEQUENCE [LARGE SCALE GENOMIC DNA]</scope>
    <source>
        <strain evidence="5 6">JE7A12</strain>
    </source>
</reference>
<evidence type="ECO:0000313" key="6">
    <source>
        <dbReference type="Proteomes" id="UP000301475"/>
    </source>
</evidence>
<evidence type="ECO:0000313" key="5">
    <source>
        <dbReference type="EMBL" id="QCT07140.1"/>
    </source>
</evidence>
<dbReference type="InterPro" id="IPR005835">
    <property type="entry name" value="NTP_transferase_dom"/>
</dbReference>
<proteinExistence type="inferred from homology"/>
<dbReference type="Gene3D" id="2.160.10.10">
    <property type="entry name" value="Hexapeptide repeat proteins"/>
    <property type="match status" value="1"/>
</dbReference>
<dbReference type="Pfam" id="PF24894">
    <property type="entry name" value="Hexapep_GlmU"/>
    <property type="match status" value="1"/>
</dbReference>
<comment type="similarity">
    <text evidence="1">Belongs to the bacterial/plant glucose-1-phosphate adenylyltransferase family.</text>
</comment>
<dbReference type="InterPro" id="IPR011832">
    <property type="entry name" value="GlgDAde_trans"/>
</dbReference>
<dbReference type="PANTHER" id="PTHR43523">
    <property type="entry name" value="GLUCOSE-1-PHOSPHATE ADENYLYLTRANSFERASE-RELATED"/>
    <property type="match status" value="1"/>
</dbReference>
<dbReference type="RefSeq" id="WP_138157193.1">
    <property type="nucleotide sequence ID" value="NZ_CP039381.1"/>
</dbReference>
<dbReference type="OrthoDB" id="9801810at2"/>
<keyword evidence="2" id="KW-0320">Glycogen biosynthesis</keyword>
<dbReference type="PANTHER" id="PTHR43523:SF6">
    <property type="entry name" value="GLYCOGEN BIOSYNTHESIS PROTEIN GLGD"/>
    <property type="match status" value="1"/>
</dbReference>
<organism evidence="5 6">
    <name type="scientific">Ruminococcus bovis</name>
    <dbReference type="NCBI Taxonomy" id="2564099"/>
    <lineage>
        <taxon>Bacteria</taxon>
        <taxon>Bacillati</taxon>
        <taxon>Bacillota</taxon>
        <taxon>Clostridia</taxon>
        <taxon>Eubacteriales</taxon>
        <taxon>Oscillospiraceae</taxon>
        <taxon>Ruminococcus</taxon>
    </lineage>
</organism>